<evidence type="ECO:0000313" key="9">
    <source>
        <dbReference type="Proteomes" id="UP000076244"/>
    </source>
</evidence>
<dbReference type="InterPro" id="IPR051798">
    <property type="entry name" value="Class-II_PLP-Dep_Aminotrans"/>
</dbReference>
<evidence type="ECO:0000313" key="7">
    <source>
        <dbReference type="EMBL" id="AMV63098.1"/>
    </source>
</evidence>
<dbReference type="GO" id="GO:0030170">
    <property type="term" value="F:pyridoxal phosphate binding"/>
    <property type="evidence" value="ECO:0007669"/>
    <property type="project" value="InterPro"/>
</dbReference>
<dbReference type="InterPro" id="IPR015422">
    <property type="entry name" value="PyrdxlP-dep_Trfase_small"/>
</dbReference>
<name>A0A0R2HLW6_9LACO</name>
<proteinExistence type="inferred from homology"/>
<dbReference type="GO" id="GO:0047804">
    <property type="term" value="F:cysteine-S-conjugate beta-lyase activity"/>
    <property type="evidence" value="ECO:0007669"/>
    <property type="project" value="UniProtKB-EC"/>
</dbReference>
<comment type="cofactor">
    <cofactor evidence="1">
        <name>pyridoxal 5'-phosphate</name>
        <dbReference type="ChEBI" id="CHEBI:597326"/>
    </cofactor>
</comment>
<keyword evidence="4" id="KW-0456">Lyase</keyword>
<keyword evidence="9" id="KW-1185">Reference proteome</keyword>
<dbReference type="KEGG" id="pdm:ADU72_1078"/>
<accession>A0A0R2HLW6</accession>
<evidence type="ECO:0000256" key="2">
    <source>
        <dbReference type="ARBA" id="ARBA00012224"/>
    </source>
</evidence>
<dbReference type="InterPro" id="IPR004839">
    <property type="entry name" value="Aminotransferase_I/II_large"/>
</dbReference>
<dbReference type="PANTHER" id="PTHR43525">
    <property type="entry name" value="PROTEIN MALY"/>
    <property type="match status" value="1"/>
</dbReference>
<dbReference type="Gene3D" id="3.90.1150.10">
    <property type="entry name" value="Aspartate Aminotransferase, domain 1"/>
    <property type="match status" value="1"/>
</dbReference>
<dbReference type="CDD" id="cd00609">
    <property type="entry name" value="AAT_like"/>
    <property type="match status" value="1"/>
</dbReference>
<dbReference type="GO" id="GO:0008483">
    <property type="term" value="F:transaminase activity"/>
    <property type="evidence" value="ECO:0007669"/>
    <property type="project" value="UniProtKB-KW"/>
</dbReference>
<organism evidence="7 10">
    <name type="scientific">Pediococcus damnosus</name>
    <dbReference type="NCBI Taxonomy" id="51663"/>
    <lineage>
        <taxon>Bacteria</taxon>
        <taxon>Bacillati</taxon>
        <taxon>Bacillota</taxon>
        <taxon>Bacilli</taxon>
        <taxon>Lactobacillales</taxon>
        <taxon>Lactobacillaceae</taxon>
        <taxon>Pediococcus</taxon>
    </lineage>
</organism>
<gene>
    <name evidence="7" type="ORF">ADU70_1618</name>
    <name evidence="8" type="ORF">ADU72_1078</name>
</gene>
<dbReference type="EMBL" id="CP012275">
    <property type="protein sequence ID" value="AMV63098.1"/>
    <property type="molecule type" value="Genomic_DNA"/>
</dbReference>
<dbReference type="Gene3D" id="3.40.640.10">
    <property type="entry name" value="Type I PLP-dependent aspartate aminotransferase-like (Major domain)"/>
    <property type="match status" value="1"/>
</dbReference>
<dbReference type="EC" id="4.4.1.13" evidence="2"/>
<dbReference type="SUPFAM" id="SSF53383">
    <property type="entry name" value="PLP-dependent transferases"/>
    <property type="match status" value="1"/>
</dbReference>
<keyword evidence="7" id="KW-0808">Transferase</keyword>
<dbReference type="PANTHER" id="PTHR43525:SF1">
    <property type="entry name" value="PROTEIN MALY"/>
    <property type="match status" value="1"/>
</dbReference>
<dbReference type="EMBL" id="CP012288">
    <property type="protein sequence ID" value="AMV67011.1"/>
    <property type="molecule type" value="Genomic_DNA"/>
</dbReference>
<sequence length="390" mass="43823">MGEFDQLISRRGTDSIKWHVKDGELPMWIADMDFKAAPAILKAMREKVDFGVFGYEEPQAAYFEAVAHWYATEHQARPQTEWMLYCTGIVPAISAVVQHISHVGDNVVVQAPVYDIFYHSIENNGRHVLSSDLVYDRQAHSYAIDFADLEKKLAESLTTLMILCNPHNPIGKVWSRDELIQISTLCKKHHVVLLSDEIHGDLVFGEPTYTPLFSLPADLIQHTITTVSPSKSFNVAALHAATVIVPNENLRESVNRGINNDELGEPNLLAIPATIAAYTQSADWLHALKAKLVENRKVVDQFVSTELPEVQLASENATYLLWFDVSQVTDDAEKLTAFIREQTGLFLSAGTVYRGNGRYFLRMNIACPTKMVEDGLHRLKKGITEFKTQK</sequence>
<evidence type="ECO:0000313" key="10">
    <source>
        <dbReference type="Proteomes" id="UP000076405"/>
    </source>
</evidence>
<keyword evidence="3" id="KW-0663">Pyridoxal phosphate</keyword>
<evidence type="ECO:0000256" key="3">
    <source>
        <dbReference type="ARBA" id="ARBA00022898"/>
    </source>
</evidence>
<dbReference type="InterPro" id="IPR015424">
    <property type="entry name" value="PyrdxlP-dep_Trfase"/>
</dbReference>
<keyword evidence="7" id="KW-0032">Aminotransferase</keyword>
<dbReference type="Proteomes" id="UP000076405">
    <property type="component" value="Chromosome"/>
</dbReference>
<dbReference type="Pfam" id="PF00155">
    <property type="entry name" value="Aminotran_1_2"/>
    <property type="match status" value="1"/>
</dbReference>
<dbReference type="Proteomes" id="UP000076244">
    <property type="component" value="Chromosome"/>
</dbReference>
<dbReference type="InterPro" id="IPR027619">
    <property type="entry name" value="C-S_lyase_PatB-like"/>
</dbReference>
<evidence type="ECO:0000256" key="5">
    <source>
        <dbReference type="ARBA" id="ARBA00037974"/>
    </source>
</evidence>
<dbReference type="NCBIfam" id="TIGR04350">
    <property type="entry name" value="C_S_lyase_PatB"/>
    <property type="match status" value="1"/>
</dbReference>
<evidence type="ECO:0000256" key="4">
    <source>
        <dbReference type="ARBA" id="ARBA00023239"/>
    </source>
</evidence>
<evidence type="ECO:0000259" key="6">
    <source>
        <dbReference type="Pfam" id="PF00155"/>
    </source>
</evidence>
<dbReference type="RefSeq" id="WP_056986034.1">
    <property type="nucleotide sequence ID" value="NZ_BAAAXI010000186.1"/>
</dbReference>
<protein>
    <recommendedName>
        <fullName evidence="2">cysteine-S-conjugate beta-lyase</fullName>
        <ecNumber evidence="2">4.4.1.13</ecNumber>
    </recommendedName>
</protein>
<evidence type="ECO:0000313" key="8">
    <source>
        <dbReference type="EMBL" id="AMV67011.1"/>
    </source>
</evidence>
<dbReference type="OrthoDB" id="9802872at2"/>
<dbReference type="InterPro" id="IPR015421">
    <property type="entry name" value="PyrdxlP-dep_Trfase_major"/>
</dbReference>
<dbReference type="AlphaFoldDB" id="A0A0R2HLW6"/>
<comment type="similarity">
    <text evidence="5">Belongs to the class-II pyridoxal-phosphate-dependent aminotransferase family. MalY/PatB cystathionine beta-lyase subfamily.</text>
</comment>
<reference evidence="9 10" key="1">
    <citation type="journal article" date="2016" name="PLoS ONE">
        <title>The Identification of Novel Diagnostic Marker Genes for the Detection of Beer Spoiling Pediococcus damnosus Strains Using the BlAst Diagnostic Gene findEr.</title>
        <authorList>
            <person name="Behr J."/>
            <person name="Geissler A.J."/>
            <person name="Schmid J."/>
            <person name="Zehe A."/>
            <person name="Vogel R.F."/>
        </authorList>
    </citation>
    <scope>NUCLEOTIDE SEQUENCE [LARGE SCALE GENOMIC DNA]</scope>
    <source>
        <strain evidence="7 10">TMW 2.1533</strain>
        <strain evidence="8 9">TMW 2.1535</strain>
    </source>
</reference>
<evidence type="ECO:0000256" key="1">
    <source>
        <dbReference type="ARBA" id="ARBA00001933"/>
    </source>
</evidence>
<feature type="domain" description="Aminotransferase class I/classII large" evidence="6">
    <location>
        <begin position="35"/>
        <end position="379"/>
    </location>
</feature>